<keyword evidence="4" id="KW-1185">Reference proteome</keyword>
<protein>
    <submittedName>
        <fullName evidence="2">Mobile element protein</fullName>
    </submittedName>
</protein>
<evidence type="ECO:0000313" key="3">
    <source>
        <dbReference type="EMBL" id="TWX62218.1"/>
    </source>
</evidence>
<dbReference type="Proteomes" id="UP000321525">
    <property type="component" value="Unassembled WGS sequence"/>
</dbReference>
<evidence type="ECO:0000313" key="2">
    <source>
        <dbReference type="EMBL" id="TWX60956.1"/>
    </source>
</evidence>
<comment type="caution">
    <text evidence="2">The sequence shown here is derived from an EMBL/GenBank/DDBJ whole genome shotgun (WGS) entry which is preliminary data.</text>
</comment>
<gene>
    <name evidence="1" type="ORF">ESZ26_19125</name>
    <name evidence="3" type="ORF">ESZ27_18975</name>
    <name evidence="2" type="ORF">ESZ27_19160</name>
</gene>
<evidence type="ECO:0000313" key="5">
    <source>
        <dbReference type="Proteomes" id="UP000321917"/>
    </source>
</evidence>
<proteinExistence type="predicted"/>
<evidence type="ECO:0000313" key="4">
    <source>
        <dbReference type="Proteomes" id="UP000321525"/>
    </source>
</evidence>
<dbReference type="EMBL" id="VOLR01000097">
    <property type="protein sequence ID" value="TWX52376.1"/>
    <property type="molecule type" value="Genomic_DNA"/>
</dbReference>
<sequence length="27" mass="3190">MPKPRSQQISLLDTPYYHICSRTVRKA</sequence>
<dbReference type="EMBL" id="VOLQ01000096">
    <property type="protein sequence ID" value="TWX62218.1"/>
    <property type="molecule type" value="Genomic_DNA"/>
</dbReference>
<dbReference type="AlphaFoldDB" id="A0A5C6Q1Y5"/>
<dbReference type="Proteomes" id="UP000321917">
    <property type="component" value="Unassembled WGS sequence"/>
</dbReference>
<organism evidence="2 5">
    <name type="scientific">Colwellia hornerae</name>
    <dbReference type="NCBI Taxonomy" id="89402"/>
    <lineage>
        <taxon>Bacteria</taxon>
        <taxon>Pseudomonadati</taxon>
        <taxon>Pseudomonadota</taxon>
        <taxon>Gammaproteobacteria</taxon>
        <taxon>Alteromonadales</taxon>
        <taxon>Colwelliaceae</taxon>
        <taxon>Colwellia</taxon>
    </lineage>
</organism>
<accession>A0A5C6Q1Y5</accession>
<feature type="non-terminal residue" evidence="2">
    <location>
        <position position="27"/>
    </location>
</feature>
<evidence type="ECO:0000313" key="1">
    <source>
        <dbReference type="EMBL" id="TWX52376.1"/>
    </source>
</evidence>
<dbReference type="EMBL" id="VOLQ01000129">
    <property type="protein sequence ID" value="TWX60956.1"/>
    <property type="molecule type" value="Genomic_DNA"/>
</dbReference>
<name>A0A5C6Q1Y5_9GAMM</name>
<reference evidence="2 5" key="1">
    <citation type="submission" date="2019-07" db="EMBL/GenBank/DDBJ databases">
        <title>Genomes of sea-ice associated Colwellia species.</title>
        <authorList>
            <person name="Bowman J.P."/>
        </authorList>
    </citation>
    <scope>NUCLEOTIDE SEQUENCE [LARGE SCALE GENOMIC DNA]</scope>
    <source>
        <strain evidence="1 4">ACAM 607</strain>
        <strain evidence="2 5">IC036</strain>
    </source>
</reference>